<dbReference type="InterPro" id="IPR036291">
    <property type="entry name" value="NAD(P)-bd_dom_sf"/>
</dbReference>
<organism evidence="3 4">
    <name type="scientific">Apiospora hydei</name>
    <dbReference type="NCBI Taxonomy" id="1337664"/>
    <lineage>
        <taxon>Eukaryota</taxon>
        <taxon>Fungi</taxon>
        <taxon>Dikarya</taxon>
        <taxon>Ascomycota</taxon>
        <taxon>Pezizomycotina</taxon>
        <taxon>Sordariomycetes</taxon>
        <taxon>Xylariomycetidae</taxon>
        <taxon>Amphisphaeriales</taxon>
        <taxon>Apiosporaceae</taxon>
        <taxon>Apiospora</taxon>
    </lineage>
</organism>
<feature type="domain" description="Saccharopine dehydrogenase NADP binding" evidence="2">
    <location>
        <begin position="25"/>
        <end position="129"/>
    </location>
</feature>
<comment type="similarity">
    <text evidence="1">Belongs to the saccharopine dehydrogenase family.</text>
</comment>
<dbReference type="RefSeq" id="XP_066663110.1">
    <property type="nucleotide sequence ID" value="XM_066817418.1"/>
</dbReference>
<dbReference type="PANTHER" id="PTHR12286">
    <property type="entry name" value="SACCHAROPINE DEHYDROGENASE-LIKE OXIDOREDUCTASE"/>
    <property type="match status" value="1"/>
</dbReference>
<dbReference type="SUPFAM" id="SSF51735">
    <property type="entry name" value="NAD(P)-binding Rossmann-fold domains"/>
    <property type="match status" value="1"/>
</dbReference>
<keyword evidence="4" id="KW-1185">Reference proteome</keyword>
<proteinExistence type="inferred from homology"/>
<accession>A0ABR1V590</accession>
<evidence type="ECO:0000259" key="2">
    <source>
        <dbReference type="Pfam" id="PF03435"/>
    </source>
</evidence>
<evidence type="ECO:0000313" key="4">
    <source>
        <dbReference type="Proteomes" id="UP001433268"/>
    </source>
</evidence>
<comment type="caution">
    <text evidence="3">The sequence shown here is derived from an EMBL/GenBank/DDBJ whole genome shotgun (WGS) entry which is preliminary data.</text>
</comment>
<name>A0ABR1V590_9PEZI</name>
<dbReference type="Pfam" id="PF03435">
    <property type="entry name" value="Sacchrp_dh_NADP"/>
    <property type="match status" value="1"/>
</dbReference>
<gene>
    <name evidence="3" type="ORF">PG997_013104</name>
</gene>
<dbReference type="InterPro" id="IPR005097">
    <property type="entry name" value="Sacchrp_dh_NADP-bd"/>
</dbReference>
<dbReference type="PANTHER" id="PTHR12286:SF5">
    <property type="entry name" value="SACCHAROPINE DEHYDROGENASE-LIKE OXIDOREDUCTASE"/>
    <property type="match status" value="1"/>
</dbReference>
<protein>
    <recommendedName>
        <fullName evidence="2">Saccharopine dehydrogenase NADP binding domain-containing protein</fullName>
    </recommendedName>
</protein>
<dbReference type="GeneID" id="92050478"/>
<evidence type="ECO:0000256" key="1">
    <source>
        <dbReference type="ARBA" id="ARBA00038048"/>
    </source>
</evidence>
<reference evidence="3 4" key="1">
    <citation type="submission" date="2023-01" db="EMBL/GenBank/DDBJ databases">
        <title>Analysis of 21 Apiospora genomes using comparative genomics revels a genus with tremendous synthesis potential of carbohydrate active enzymes and secondary metabolites.</title>
        <authorList>
            <person name="Sorensen T."/>
        </authorList>
    </citation>
    <scope>NUCLEOTIDE SEQUENCE [LARGE SCALE GENOMIC DNA]</scope>
    <source>
        <strain evidence="3 4">CBS 114990</strain>
    </source>
</reference>
<dbReference type="Gene3D" id="3.40.50.720">
    <property type="entry name" value="NAD(P)-binding Rossmann-like Domain"/>
    <property type="match status" value="1"/>
</dbReference>
<dbReference type="Proteomes" id="UP001433268">
    <property type="component" value="Unassembled WGS sequence"/>
</dbReference>
<evidence type="ECO:0000313" key="3">
    <source>
        <dbReference type="EMBL" id="KAK8066357.1"/>
    </source>
</evidence>
<dbReference type="InterPro" id="IPR051276">
    <property type="entry name" value="Saccharopine_DH-like_oxidrdct"/>
</dbReference>
<dbReference type="EMBL" id="JAQQWN010000009">
    <property type="protein sequence ID" value="KAK8066357.1"/>
    <property type="molecule type" value="Genomic_DNA"/>
</dbReference>
<sequence length="389" mass="42659">MATPAYTTWLWSGQLGIPFLPTNTKWAIAGRSTGKLEELAAKLSKLSPDRVQPVVEIVDLSDERALAHLVGKAKVCISVVTYWQVGEKVVKSCIESGTDYVDANGDIYGLKEWIDKYHEQAVAKGVTLIHACAVFSAPHDLLTLLLVRELRSRASVQARKVVVAVAATPMKISGGTAESIMHGAASSTQDAAAELQNPWLLSPVAGDTTGPRDQTDFFGMCTEDGLGLLSDTSYSAAQDRHIVHRTWGLLSGSGDGYGSRFRYREYTRVESRTSGILKYLNTLLISCILRFAFLRAFAKRFVFPSPGEGPDVEQSRHDRYTIEAVAVGELEGSVKDEAAPRAYGRFTVHSGGGTCAQQPAWHKELRHWYRTREMMWPAGARVVCSHLLS</sequence>